<dbReference type="EMBL" id="FRAU01000008">
    <property type="protein sequence ID" value="SHK90219.1"/>
    <property type="molecule type" value="Genomic_DNA"/>
</dbReference>
<accession>A0A1M6W9B5</accession>
<evidence type="ECO:0008006" key="3">
    <source>
        <dbReference type="Google" id="ProtNLM"/>
    </source>
</evidence>
<dbReference type="OrthoDB" id="9809989at2"/>
<dbReference type="SUPFAM" id="SSF49464">
    <property type="entry name" value="Carboxypeptidase regulatory domain-like"/>
    <property type="match status" value="1"/>
</dbReference>
<dbReference type="AlphaFoldDB" id="A0A1M6W9B5"/>
<dbReference type="InterPro" id="IPR008969">
    <property type="entry name" value="CarboxyPept-like_regulatory"/>
</dbReference>
<evidence type="ECO:0000313" key="2">
    <source>
        <dbReference type="Proteomes" id="UP000185812"/>
    </source>
</evidence>
<name>A0A1M6W9B5_9BACT</name>
<evidence type="ECO:0000313" key="1">
    <source>
        <dbReference type="EMBL" id="SHK90219.1"/>
    </source>
</evidence>
<proteinExistence type="predicted"/>
<gene>
    <name evidence="1" type="ORF">SAMN04488087_2238</name>
</gene>
<dbReference type="RefSeq" id="WP_072716059.1">
    <property type="nucleotide sequence ID" value="NZ_FRAU01000008.1"/>
</dbReference>
<protein>
    <recommendedName>
        <fullName evidence="3">Carboxypeptidase regulatory-like domain-containing protein</fullName>
    </recommendedName>
</protein>
<sequence>MKRFWGWMLAAALLIAGCDFLGLGSKTIEVDGQVLELRSGEPIPDIAVGIYGRNGCVRLGDPTCSTRLELTFTDQEGRFKLRHEPTGEFTFLFVFVNPDDMRNFEYSQEVELLEEGKRIRRTYLLAKRDTSSTGGQE</sequence>
<reference evidence="2" key="1">
    <citation type="submission" date="2016-11" db="EMBL/GenBank/DDBJ databases">
        <authorList>
            <person name="Varghese N."/>
            <person name="Submissions S."/>
        </authorList>
    </citation>
    <scope>NUCLEOTIDE SEQUENCE [LARGE SCALE GENOMIC DNA]</scope>
    <source>
        <strain evidence="2">DSM 22212</strain>
    </source>
</reference>
<keyword evidence="2" id="KW-1185">Reference proteome</keyword>
<organism evidence="1 2">
    <name type="scientific">Rhodothermus profundi</name>
    <dbReference type="NCBI Taxonomy" id="633813"/>
    <lineage>
        <taxon>Bacteria</taxon>
        <taxon>Pseudomonadati</taxon>
        <taxon>Rhodothermota</taxon>
        <taxon>Rhodothermia</taxon>
        <taxon>Rhodothermales</taxon>
        <taxon>Rhodothermaceae</taxon>
        <taxon>Rhodothermus</taxon>
    </lineage>
</organism>
<dbReference type="PROSITE" id="PS51257">
    <property type="entry name" value="PROKAR_LIPOPROTEIN"/>
    <property type="match status" value="1"/>
</dbReference>
<dbReference type="Proteomes" id="UP000185812">
    <property type="component" value="Unassembled WGS sequence"/>
</dbReference>